<dbReference type="OrthoDB" id="2970804at2759"/>
<reference evidence="1 2" key="1">
    <citation type="journal article" date="2019" name="Nat. Ecol. Evol.">
        <title>Megaphylogeny resolves global patterns of mushroom evolution.</title>
        <authorList>
            <person name="Varga T."/>
            <person name="Krizsan K."/>
            <person name="Foldi C."/>
            <person name="Dima B."/>
            <person name="Sanchez-Garcia M."/>
            <person name="Sanchez-Ramirez S."/>
            <person name="Szollosi G.J."/>
            <person name="Szarkandi J.G."/>
            <person name="Papp V."/>
            <person name="Albert L."/>
            <person name="Andreopoulos W."/>
            <person name="Angelini C."/>
            <person name="Antonin V."/>
            <person name="Barry K.W."/>
            <person name="Bougher N.L."/>
            <person name="Buchanan P."/>
            <person name="Buyck B."/>
            <person name="Bense V."/>
            <person name="Catcheside P."/>
            <person name="Chovatia M."/>
            <person name="Cooper J."/>
            <person name="Damon W."/>
            <person name="Desjardin D."/>
            <person name="Finy P."/>
            <person name="Geml J."/>
            <person name="Haridas S."/>
            <person name="Hughes K."/>
            <person name="Justo A."/>
            <person name="Karasinski D."/>
            <person name="Kautmanova I."/>
            <person name="Kiss B."/>
            <person name="Kocsube S."/>
            <person name="Kotiranta H."/>
            <person name="LaButti K.M."/>
            <person name="Lechner B.E."/>
            <person name="Liimatainen K."/>
            <person name="Lipzen A."/>
            <person name="Lukacs Z."/>
            <person name="Mihaltcheva S."/>
            <person name="Morgado L.N."/>
            <person name="Niskanen T."/>
            <person name="Noordeloos M.E."/>
            <person name="Ohm R.A."/>
            <person name="Ortiz-Santana B."/>
            <person name="Ovrebo C."/>
            <person name="Racz N."/>
            <person name="Riley R."/>
            <person name="Savchenko A."/>
            <person name="Shiryaev A."/>
            <person name="Soop K."/>
            <person name="Spirin V."/>
            <person name="Szebenyi C."/>
            <person name="Tomsovsky M."/>
            <person name="Tulloss R.E."/>
            <person name="Uehling J."/>
            <person name="Grigoriev I.V."/>
            <person name="Vagvolgyi C."/>
            <person name="Papp T."/>
            <person name="Martin F.M."/>
            <person name="Miettinen O."/>
            <person name="Hibbett D.S."/>
            <person name="Nagy L.G."/>
        </authorList>
    </citation>
    <scope>NUCLEOTIDE SEQUENCE [LARGE SCALE GENOMIC DNA]</scope>
    <source>
        <strain evidence="1 2">CBS 962.96</strain>
    </source>
</reference>
<evidence type="ECO:0000313" key="2">
    <source>
        <dbReference type="Proteomes" id="UP000297245"/>
    </source>
</evidence>
<sequence length="348" mass="39113">MCPSGQHSHRFVTCEGAEHEVHAFTLPQRDNVTSFESPCQALVPLPKGSIFVKPSQKVETPSYPTTVLAFNTADPVELLKLAFPDPSIRALLSYLFSGSILAKPLTDQHILLTRDSASQVERARFTPEAVDLITRDLCRLGQMVVVAANSLTHPTDPLRPFIPKDIPNLKWSLPDLGIVFPHLTFAFDTSPFESIIVDSKQTLHVIYNIIQFVAQRYATWILEQVRRSILKGYMSEANWGAYFGFSQDEILRSLTRKSVQRLEAEKTLAGRKRKRETVNEVNAEGSIGKSLVFHPVRSSLAQQGLLEPYDPLSPEWSIDAYAPSAELTIEEEDFGEFMIQASKRMRID</sequence>
<dbReference type="EMBL" id="ML179072">
    <property type="protein sequence ID" value="THV02915.1"/>
    <property type="molecule type" value="Genomic_DNA"/>
</dbReference>
<protein>
    <submittedName>
        <fullName evidence="1">Uncharacterized protein</fullName>
    </submittedName>
</protein>
<gene>
    <name evidence="1" type="ORF">K435DRAFT_852346</name>
</gene>
<name>A0A4S8MJJ2_DENBC</name>
<evidence type="ECO:0000313" key="1">
    <source>
        <dbReference type="EMBL" id="THV02915.1"/>
    </source>
</evidence>
<organism evidence="1 2">
    <name type="scientific">Dendrothele bispora (strain CBS 962.96)</name>
    <dbReference type="NCBI Taxonomy" id="1314807"/>
    <lineage>
        <taxon>Eukaryota</taxon>
        <taxon>Fungi</taxon>
        <taxon>Dikarya</taxon>
        <taxon>Basidiomycota</taxon>
        <taxon>Agaricomycotina</taxon>
        <taxon>Agaricomycetes</taxon>
        <taxon>Agaricomycetidae</taxon>
        <taxon>Agaricales</taxon>
        <taxon>Agaricales incertae sedis</taxon>
        <taxon>Dendrothele</taxon>
    </lineage>
</organism>
<keyword evidence="2" id="KW-1185">Reference proteome</keyword>
<dbReference type="AlphaFoldDB" id="A0A4S8MJJ2"/>
<proteinExistence type="predicted"/>
<dbReference type="Proteomes" id="UP000297245">
    <property type="component" value="Unassembled WGS sequence"/>
</dbReference>
<accession>A0A4S8MJJ2</accession>